<dbReference type="SUPFAM" id="SSF56300">
    <property type="entry name" value="Metallo-dependent phosphatases"/>
    <property type="match status" value="1"/>
</dbReference>
<dbReference type="InterPro" id="IPR029052">
    <property type="entry name" value="Metallo-depent_PP-like"/>
</dbReference>
<protein>
    <submittedName>
        <fullName evidence="2">TIGR03767 family metallophosphoesterase</fullName>
    </submittedName>
</protein>
<name>A0A7K3WG20_9ACTN</name>
<sequence>MSGQHPSVLTTARTLAAGEVLRRGSAADYRALTPAPGERHTVRLDLVPERDAVAAPPGRRPVACFGHVTDLQLADVQSPGRFEFLDAQGGDPRFADLIPMHRPQESLTARAVDAMVRALNGVSGGPVTGAPMELVLTTGDAVDNAQWNELTLFLALLEGGTARPDSGGPGYEGVQHPRWPGTGFWVPDGRHPPAHDRAEDHLGRDHPDEVVARYGFPRLPGLLDDALAAFPAPGLQVPWLGCFGNHEALAQGMGVLTPALGRHLVGSRKPAALAGGLDPDRAVELFLDSPEVFCATLDVPVTPDRGRRPVTRAEFVAAHCSERARPAGHGFTAANLRDGTAHYAWDDGPVRFVCLDTNCLAGGSDGCLDADQLRWLERVLQDSSSRWTARDGGEVRSGAEDRLVVLFSHHGSDRLTHSRGHRGPEGTPLSGAPELLALLHRFPNVVLWVNGHTHVNGIRAHRDPRGDGAGFWEVATCAVADWPSQARVLELADNGDGTLSVLTTMLDHGGPVVPAPGGRRDGPWLAAVHRELAANVPGGGLDSPRAGLRTDRNTDLRLPAPFPLAGLGR</sequence>
<keyword evidence="3" id="KW-1185">Reference proteome</keyword>
<dbReference type="Proteomes" id="UP000470470">
    <property type="component" value="Unassembled WGS sequence"/>
</dbReference>
<evidence type="ECO:0000256" key="1">
    <source>
        <dbReference type="SAM" id="MobiDB-lite"/>
    </source>
</evidence>
<comment type="caution">
    <text evidence="2">The sequence shown here is derived from an EMBL/GenBank/DDBJ whole genome shotgun (WGS) entry which is preliminary data.</text>
</comment>
<reference evidence="2 3" key="1">
    <citation type="submission" date="2020-02" db="EMBL/GenBank/DDBJ databases">
        <title>The whole genome sequence of CPCC 205119.</title>
        <authorList>
            <person name="Jiang Z."/>
        </authorList>
    </citation>
    <scope>NUCLEOTIDE SEQUENCE [LARGE SCALE GENOMIC DNA]</scope>
    <source>
        <strain evidence="2 3">CPCC 205119</strain>
    </source>
</reference>
<dbReference type="EMBL" id="JAAGWK010000018">
    <property type="protein sequence ID" value="NEL54869.1"/>
    <property type="molecule type" value="Genomic_DNA"/>
</dbReference>
<dbReference type="NCBIfam" id="TIGR03767">
    <property type="entry name" value="P_acnes_RR"/>
    <property type="match status" value="1"/>
</dbReference>
<organism evidence="2 3">
    <name type="scientific">Goekera deserti</name>
    <dbReference type="NCBI Taxonomy" id="2497753"/>
    <lineage>
        <taxon>Bacteria</taxon>
        <taxon>Bacillati</taxon>
        <taxon>Actinomycetota</taxon>
        <taxon>Actinomycetes</taxon>
        <taxon>Geodermatophilales</taxon>
        <taxon>Geodermatophilaceae</taxon>
        <taxon>Goekera</taxon>
    </lineage>
</organism>
<accession>A0A7K3WG20</accession>
<evidence type="ECO:0000313" key="2">
    <source>
        <dbReference type="EMBL" id="NEL54869.1"/>
    </source>
</evidence>
<dbReference type="Gene3D" id="3.60.21.10">
    <property type="match status" value="1"/>
</dbReference>
<dbReference type="InterPro" id="IPR022506">
    <property type="entry name" value="Metallophosphoesterase_PPA1498"/>
</dbReference>
<dbReference type="AlphaFoldDB" id="A0A7K3WG20"/>
<feature type="region of interest" description="Disordered" evidence="1">
    <location>
        <begin position="536"/>
        <end position="569"/>
    </location>
</feature>
<gene>
    <name evidence="2" type="ORF">G1H19_12740</name>
</gene>
<proteinExistence type="predicted"/>
<evidence type="ECO:0000313" key="3">
    <source>
        <dbReference type="Proteomes" id="UP000470470"/>
    </source>
</evidence>
<dbReference type="RefSeq" id="WP_162392971.1">
    <property type="nucleotide sequence ID" value="NZ_JAABOZ010000003.1"/>
</dbReference>